<dbReference type="Gene3D" id="3.40.190.10">
    <property type="entry name" value="Periplasmic binding protein-like II"/>
    <property type="match status" value="2"/>
</dbReference>
<accession>A0A4R5KZ59</accession>
<dbReference type="PANTHER" id="PTHR42941">
    <property type="entry name" value="SLL1037 PROTEIN"/>
    <property type="match status" value="1"/>
</dbReference>
<dbReference type="AlphaFoldDB" id="A0A4R5KZ59"/>
<proteinExistence type="predicted"/>
<dbReference type="CDD" id="cd13567">
    <property type="entry name" value="PBP2_TtGluBP"/>
    <property type="match status" value="1"/>
</dbReference>
<sequence>MRRVLLFSLALFITGLSLFVYRTIQTSSHQPNQSRGDADHPIVTIATGSASGPYFTIASALAKRYEERLGLTASVLTTGGSVENMSLIEAGKVDMAFAMSDAVTFAYEGAEGVKKMENLQAMAGLYLNYVQIIALKGSPVHSISDLKGKRVSVGAPESGVEMNARLLLGALGITYQDIKPEYLSYTEAVEQLKNQKIDAAFFTSGLPNPTVTDLAITKPVSIVPIPIEEMEKLKETYPFFRISEIPADTYQNEVPIPTAAILNVMLVNNDLDEDLVYKLTREFFDSLEFLRDAHKAAQSIDLEEARQNLPIPVHPGAAKFYKEIRTD</sequence>
<name>A0A4R5KZ59_9BACL</name>
<dbReference type="PANTHER" id="PTHR42941:SF1">
    <property type="entry name" value="SLL1037 PROTEIN"/>
    <property type="match status" value="1"/>
</dbReference>
<dbReference type="Pfam" id="PF16868">
    <property type="entry name" value="NMT1_3"/>
    <property type="match status" value="1"/>
</dbReference>
<gene>
    <name evidence="1" type="ORF">E1757_01665</name>
</gene>
<dbReference type="OrthoDB" id="9776669at2"/>
<dbReference type="InterPro" id="IPR011852">
    <property type="entry name" value="TRAP_TAXI"/>
</dbReference>
<dbReference type="SUPFAM" id="SSF53850">
    <property type="entry name" value="Periplasmic binding protein-like II"/>
    <property type="match status" value="1"/>
</dbReference>
<organism evidence="1 2">
    <name type="scientific">Paenibacillus piri</name>
    <dbReference type="NCBI Taxonomy" id="2547395"/>
    <lineage>
        <taxon>Bacteria</taxon>
        <taxon>Bacillati</taxon>
        <taxon>Bacillota</taxon>
        <taxon>Bacilli</taxon>
        <taxon>Bacillales</taxon>
        <taxon>Paenibacillaceae</taxon>
        <taxon>Paenibacillus</taxon>
    </lineage>
</organism>
<dbReference type="EMBL" id="SMRT01000001">
    <property type="protein sequence ID" value="TDG00371.1"/>
    <property type="molecule type" value="Genomic_DNA"/>
</dbReference>
<comment type="caution">
    <text evidence="1">The sequence shown here is derived from an EMBL/GenBank/DDBJ whole genome shotgun (WGS) entry which is preliminary data.</text>
</comment>
<reference evidence="1 2" key="1">
    <citation type="submission" date="2019-03" db="EMBL/GenBank/DDBJ databases">
        <title>This is whole genome sequence of Paenibacillus sp MS74 strain.</title>
        <authorList>
            <person name="Trinh H.N."/>
        </authorList>
    </citation>
    <scope>NUCLEOTIDE SEQUENCE [LARGE SCALE GENOMIC DNA]</scope>
    <source>
        <strain evidence="1 2">MS74</strain>
    </source>
</reference>
<keyword evidence="2" id="KW-1185">Reference proteome</keyword>
<dbReference type="Proteomes" id="UP000295636">
    <property type="component" value="Unassembled WGS sequence"/>
</dbReference>
<protein>
    <submittedName>
        <fullName evidence="1">TAXI family TRAP transporter solute-binding subunit</fullName>
    </submittedName>
</protein>
<evidence type="ECO:0000313" key="2">
    <source>
        <dbReference type="Proteomes" id="UP000295636"/>
    </source>
</evidence>
<dbReference type="RefSeq" id="WP_133225080.1">
    <property type="nucleotide sequence ID" value="NZ_SMRT01000001.1"/>
</dbReference>
<evidence type="ECO:0000313" key="1">
    <source>
        <dbReference type="EMBL" id="TDG00371.1"/>
    </source>
</evidence>
<dbReference type="NCBIfam" id="TIGR02122">
    <property type="entry name" value="TRAP_TAXI"/>
    <property type="match status" value="1"/>
</dbReference>